<dbReference type="InterPro" id="IPR013087">
    <property type="entry name" value="Znf_C2H2_type"/>
</dbReference>
<dbReference type="GO" id="GO:0008270">
    <property type="term" value="F:zinc ion binding"/>
    <property type="evidence" value="ECO:0007669"/>
    <property type="project" value="UniProtKB-KW"/>
</dbReference>
<evidence type="ECO:0000256" key="1">
    <source>
        <dbReference type="PROSITE-ProRule" id="PRU00042"/>
    </source>
</evidence>
<feature type="compositionally biased region" description="Polar residues" evidence="2">
    <location>
        <begin position="683"/>
        <end position="696"/>
    </location>
</feature>
<feature type="compositionally biased region" description="Basic and acidic residues" evidence="2">
    <location>
        <begin position="323"/>
        <end position="334"/>
    </location>
</feature>
<keyword evidence="1" id="KW-0863">Zinc-finger</keyword>
<accession>A0AA40BQ97</accession>
<name>A0AA40BQ97_9PEZI</name>
<reference evidence="4" key="1">
    <citation type="submission" date="2023-06" db="EMBL/GenBank/DDBJ databases">
        <title>Genome-scale phylogeny and comparative genomics of the fungal order Sordariales.</title>
        <authorList>
            <consortium name="Lawrence Berkeley National Laboratory"/>
            <person name="Hensen N."/>
            <person name="Bonometti L."/>
            <person name="Westerberg I."/>
            <person name="Brannstrom I.O."/>
            <person name="Guillou S."/>
            <person name="Cros-Aarteil S."/>
            <person name="Calhoun S."/>
            <person name="Haridas S."/>
            <person name="Kuo A."/>
            <person name="Mondo S."/>
            <person name="Pangilinan J."/>
            <person name="Riley R."/>
            <person name="LaButti K."/>
            <person name="Andreopoulos B."/>
            <person name="Lipzen A."/>
            <person name="Chen C."/>
            <person name="Yanf M."/>
            <person name="Daum C."/>
            <person name="Ng V."/>
            <person name="Clum A."/>
            <person name="Steindorff A."/>
            <person name="Ohm R."/>
            <person name="Martin F."/>
            <person name="Silar P."/>
            <person name="Natvig D."/>
            <person name="Lalanne C."/>
            <person name="Gautier V."/>
            <person name="Ament-velasquez S.L."/>
            <person name="Kruys A."/>
            <person name="Hutchinson M.I."/>
            <person name="Powell A.J."/>
            <person name="Barry K."/>
            <person name="Miller A.N."/>
            <person name="Grigoriev I.V."/>
            <person name="Debuchy R."/>
            <person name="Gladieux P."/>
            <person name="Thoren M.H."/>
            <person name="Johannesson H."/>
        </authorList>
    </citation>
    <scope>NUCLEOTIDE SEQUENCE</scope>
    <source>
        <strain evidence="4">SMH3187-1</strain>
    </source>
</reference>
<keyword evidence="1" id="KW-0479">Metal-binding</keyword>
<evidence type="ECO:0000313" key="4">
    <source>
        <dbReference type="EMBL" id="KAK0738371.1"/>
    </source>
</evidence>
<feature type="region of interest" description="Disordered" evidence="2">
    <location>
        <begin position="166"/>
        <end position="194"/>
    </location>
</feature>
<dbReference type="AlphaFoldDB" id="A0AA40BQ97"/>
<dbReference type="Proteomes" id="UP001172155">
    <property type="component" value="Unassembled WGS sequence"/>
</dbReference>
<dbReference type="PROSITE" id="PS00028">
    <property type="entry name" value="ZINC_FINGER_C2H2_1"/>
    <property type="match status" value="1"/>
</dbReference>
<feature type="region of interest" description="Disordered" evidence="2">
    <location>
        <begin position="218"/>
        <end position="334"/>
    </location>
</feature>
<comment type="caution">
    <text evidence="4">The sequence shown here is derived from an EMBL/GenBank/DDBJ whole genome shotgun (WGS) entry which is preliminary data.</text>
</comment>
<evidence type="ECO:0000259" key="3">
    <source>
        <dbReference type="PROSITE" id="PS50157"/>
    </source>
</evidence>
<feature type="region of interest" description="Disordered" evidence="2">
    <location>
        <begin position="560"/>
        <end position="612"/>
    </location>
</feature>
<feature type="domain" description="C2H2-type" evidence="3">
    <location>
        <begin position="16"/>
        <end position="43"/>
    </location>
</feature>
<feature type="region of interest" description="Disordered" evidence="2">
    <location>
        <begin position="799"/>
        <end position="822"/>
    </location>
</feature>
<keyword evidence="5" id="KW-1185">Reference proteome</keyword>
<feature type="compositionally biased region" description="Low complexity" evidence="2">
    <location>
        <begin position="644"/>
        <end position="663"/>
    </location>
</feature>
<dbReference type="EMBL" id="JAUKUD010000007">
    <property type="protein sequence ID" value="KAK0738371.1"/>
    <property type="molecule type" value="Genomic_DNA"/>
</dbReference>
<protein>
    <recommendedName>
        <fullName evidence="3">C2H2-type domain-containing protein</fullName>
    </recommendedName>
</protein>
<keyword evidence="1" id="KW-0862">Zinc</keyword>
<feature type="region of interest" description="Disordered" evidence="2">
    <location>
        <begin position="638"/>
        <end position="749"/>
    </location>
</feature>
<gene>
    <name evidence="4" type="ORF">B0T18DRAFT_245525</name>
</gene>
<dbReference type="SMART" id="SM00355">
    <property type="entry name" value="ZnF_C2H2"/>
    <property type="match status" value="3"/>
</dbReference>
<feature type="compositionally biased region" description="Basic and acidic residues" evidence="2">
    <location>
        <begin position="166"/>
        <end position="182"/>
    </location>
</feature>
<organism evidence="4 5">
    <name type="scientific">Schizothecium vesticola</name>
    <dbReference type="NCBI Taxonomy" id="314040"/>
    <lineage>
        <taxon>Eukaryota</taxon>
        <taxon>Fungi</taxon>
        <taxon>Dikarya</taxon>
        <taxon>Ascomycota</taxon>
        <taxon>Pezizomycotina</taxon>
        <taxon>Sordariomycetes</taxon>
        <taxon>Sordariomycetidae</taxon>
        <taxon>Sordariales</taxon>
        <taxon>Schizotheciaceae</taxon>
        <taxon>Schizothecium</taxon>
    </lineage>
</organism>
<evidence type="ECO:0000313" key="5">
    <source>
        <dbReference type="Proteomes" id="UP001172155"/>
    </source>
</evidence>
<proteinExistence type="predicted"/>
<evidence type="ECO:0000256" key="2">
    <source>
        <dbReference type="SAM" id="MobiDB-lite"/>
    </source>
</evidence>
<dbReference type="PROSITE" id="PS50157">
    <property type="entry name" value="ZINC_FINGER_C2H2_2"/>
    <property type="match status" value="1"/>
</dbReference>
<sequence length="841" mass="93606">MSAAVALPGDCAVVLQVCCHCQKSFPRLCDLNKHSKSHSRPFKCSFSTCKYYDHGWPTAKELERHVNDKHSASPRTFPCQYASCTYESKRESNCKQHMEKKHGWAYVRSKSNGKRIPNHRPLPSLDSVSGLHANLVRMPETASHSNSATTQRASISDFDADFVLFPDDHTRRGDDDQEHYGASEDDESGVLIPWTSPTTRILKNQSMLDMFSEAYGTASKATPPDCMIDPSLRQHGYEPLGHGRSGADRPVKSEPNNFGVDRLSWDGGSGTGSAPADSPSDRRDSSAAYSSQFNTPHDHAVDFSGSPTKPGQMPWFPSKLHRRGSDEDDHRPEKKLKPMTAEDFTDCNMPDIFRYAHPHIYDRDQMEKYSPCHSSHRDISTLVRHLGRPAHRLTVSKDAISSFEIDDPNYPHPRVGICRRCWRTWHDQGEFDQHAANPCNKVSKGKREKWQILYEGLTPLVDIPMSQAAPEQPLPIVGDQPEELRRSPSRQSGFFVASLWDDHVSTPSSVPSQADVYPQPSVPSVTVPGHALIPTEEYFMRLQRENEQLKQLLVATAQDRHMHGGPSHTPRGSHFAGGPGMSLHLGPLPTDRTVASSSRPTAPGSIHQGQSPERDSLILHMGSQPHRDVDVHGLMNEPKENLSRHNSGLSSSSKSTIHHVSNSPPQRLAEYPDGHEAACAQATKGTPNRKTPTSIPDSGYASAGNRNRHGSFGDITHMPSRGHHRNNSSLSTLAAAPHPQPPASSLWSPDMFGVTVGMGRHQQQQPPDMLTLLTMPPQHQHQQHQHEQVTNTFTQLLEQHQPAPQHQQQQQQGHPSQQQQSDASFDDQFFNHQAYYGNDGM</sequence>